<dbReference type="STRING" id="196109.A0A136JBE8"/>
<accession>A0A136JBE8</accession>
<evidence type="ECO:0000313" key="3">
    <source>
        <dbReference type="Proteomes" id="UP000070501"/>
    </source>
</evidence>
<dbReference type="GO" id="GO:0003676">
    <property type="term" value="F:nucleic acid binding"/>
    <property type="evidence" value="ECO:0007669"/>
    <property type="project" value="InterPro"/>
</dbReference>
<name>A0A136JBE8_9PEZI</name>
<organism evidence="2 3">
    <name type="scientific">Microdochium bolleyi</name>
    <dbReference type="NCBI Taxonomy" id="196109"/>
    <lineage>
        <taxon>Eukaryota</taxon>
        <taxon>Fungi</taxon>
        <taxon>Dikarya</taxon>
        <taxon>Ascomycota</taxon>
        <taxon>Pezizomycotina</taxon>
        <taxon>Sordariomycetes</taxon>
        <taxon>Xylariomycetidae</taxon>
        <taxon>Xylariales</taxon>
        <taxon>Microdochiaceae</taxon>
        <taxon>Microdochium</taxon>
    </lineage>
</organism>
<evidence type="ECO:0000256" key="1">
    <source>
        <dbReference type="SAM" id="MobiDB-lite"/>
    </source>
</evidence>
<dbReference type="AlphaFoldDB" id="A0A136JBE8"/>
<keyword evidence="3" id="KW-1185">Reference proteome</keyword>
<dbReference type="Proteomes" id="UP000070501">
    <property type="component" value="Unassembled WGS sequence"/>
</dbReference>
<dbReference type="InParanoid" id="A0A136JBE8"/>
<evidence type="ECO:0008006" key="4">
    <source>
        <dbReference type="Google" id="ProtNLM"/>
    </source>
</evidence>
<reference evidence="3" key="1">
    <citation type="submission" date="2016-02" db="EMBL/GenBank/DDBJ databases">
        <title>Draft genome sequence of Microdochium bolleyi, a fungal endophyte of beachgrass.</title>
        <authorList>
            <consortium name="DOE Joint Genome Institute"/>
            <person name="David A.S."/>
            <person name="May G."/>
            <person name="Haridas S."/>
            <person name="Lim J."/>
            <person name="Wang M."/>
            <person name="Labutti K."/>
            <person name="Lipzen A."/>
            <person name="Barry K."/>
            <person name="Grigoriev I.V."/>
        </authorList>
    </citation>
    <scope>NUCLEOTIDE SEQUENCE [LARGE SCALE GENOMIC DNA]</scope>
    <source>
        <strain evidence="3">J235TASD1</strain>
    </source>
</reference>
<protein>
    <recommendedName>
        <fullName evidence="4">RRM domain-containing protein</fullName>
    </recommendedName>
</protein>
<dbReference type="InterPro" id="IPR035979">
    <property type="entry name" value="RBD_domain_sf"/>
</dbReference>
<evidence type="ECO:0000313" key="2">
    <source>
        <dbReference type="EMBL" id="KXJ94426.1"/>
    </source>
</evidence>
<dbReference type="SUPFAM" id="SSF54928">
    <property type="entry name" value="RNA-binding domain, RBD"/>
    <property type="match status" value="1"/>
</dbReference>
<dbReference type="InterPro" id="IPR012677">
    <property type="entry name" value="Nucleotide-bd_a/b_plait_sf"/>
</dbReference>
<sequence>MQDINFIEAASVQAATGSQRPHFAKTCQRSLTISGFPDHCSLAEITTVLRGGLLLIVHMRPTERCAFVSFLHEEHAVAFLQHVKTNGLYIRKKSVSVHWADRQYYLPGHVAYQIRGGATRNLVIRRCDPKHTETSVRDDLEHIHNLVAISVEFIGGSCYIRTNSVMNAIFARTCMTSRAKYKGSSITFDVDECAQPLEVQPRPFRLQKTCMPQAASGPMTKSKTQNRFAALRVDDKDDLEESFTDNDENNSDSDFISPGSSASTN</sequence>
<proteinExistence type="predicted"/>
<feature type="compositionally biased region" description="Polar residues" evidence="1">
    <location>
        <begin position="252"/>
        <end position="265"/>
    </location>
</feature>
<feature type="region of interest" description="Disordered" evidence="1">
    <location>
        <begin position="212"/>
        <end position="265"/>
    </location>
</feature>
<feature type="compositionally biased region" description="Acidic residues" evidence="1">
    <location>
        <begin position="236"/>
        <end position="251"/>
    </location>
</feature>
<dbReference type="EMBL" id="KQ964247">
    <property type="protein sequence ID" value="KXJ94426.1"/>
    <property type="molecule type" value="Genomic_DNA"/>
</dbReference>
<gene>
    <name evidence="2" type="ORF">Micbo1qcDRAFT_159585</name>
</gene>
<dbReference type="OrthoDB" id="2935572at2759"/>
<dbReference type="CDD" id="cd12261">
    <property type="entry name" value="RRM1_3_MRN1"/>
    <property type="match status" value="1"/>
</dbReference>
<dbReference type="Gene3D" id="3.30.70.330">
    <property type="match status" value="1"/>
</dbReference>